<proteinExistence type="predicted"/>
<dbReference type="Proteomes" id="UP000308697">
    <property type="component" value="Unassembled WGS sequence"/>
</dbReference>
<organism evidence="1 2">
    <name type="scientific">Streptomyces piniterrae</name>
    <dbReference type="NCBI Taxonomy" id="2571125"/>
    <lineage>
        <taxon>Bacteria</taxon>
        <taxon>Bacillati</taxon>
        <taxon>Actinomycetota</taxon>
        <taxon>Actinomycetes</taxon>
        <taxon>Kitasatosporales</taxon>
        <taxon>Streptomycetaceae</taxon>
        <taxon>Streptomyces</taxon>
    </lineage>
</organism>
<comment type="caution">
    <text evidence="1">The sequence shown here is derived from an EMBL/GenBank/DDBJ whole genome shotgun (WGS) entry which is preliminary data.</text>
</comment>
<dbReference type="OrthoDB" id="4231260at2"/>
<dbReference type="RefSeq" id="WP_136740189.1">
    <property type="nucleotide sequence ID" value="NZ_SUMB01000004.1"/>
</dbReference>
<sequence length="177" mass="19384">MTPEVALLLGRCGLVLYGLDDGSCRICTAGGSAVGRVEGGAGAWNAWARRDDGRHALVATDLPSRNAAVCAVADHAEWEDLARVRPDETTRRYPMTSMKRRHLWSLAREARRAREAGEVTHTVQLYLNRPVYGKRAVRRADRGVDEAVRAIEAEGWQCCGVEPWLGSGVLLSFVRAG</sequence>
<accession>A0A4U0NJK4</accession>
<keyword evidence="2" id="KW-1185">Reference proteome</keyword>
<gene>
    <name evidence="1" type="ORF">FCH28_13915</name>
</gene>
<evidence type="ECO:0000313" key="2">
    <source>
        <dbReference type="Proteomes" id="UP000308697"/>
    </source>
</evidence>
<name>A0A4U0NJK4_9ACTN</name>
<dbReference type="AlphaFoldDB" id="A0A4U0NJK4"/>
<reference evidence="1 2" key="1">
    <citation type="submission" date="2019-04" db="EMBL/GenBank/DDBJ databases">
        <title>Streptomyces piniterrae sp. nov., a heliquinomycin-producing actinomycete isolated from rhizosphere soil of Pinus yunnanensis.</title>
        <authorList>
            <person name="Zhuang X."/>
            <person name="Zhao J."/>
        </authorList>
    </citation>
    <scope>NUCLEOTIDE SEQUENCE [LARGE SCALE GENOMIC DNA]</scope>
    <source>
        <strain evidence="2">jys28</strain>
    </source>
</reference>
<protein>
    <submittedName>
        <fullName evidence="1">Uncharacterized protein</fullName>
    </submittedName>
</protein>
<dbReference type="EMBL" id="SUMB01000004">
    <property type="protein sequence ID" value="TJZ54263.1"/>
    <property type="molecule type" value="Genomic_DNA"/>
</dbReference>
<evidence type="ECO:0000313" key="1">
    <source>
        <dbReference type="EMBL" id="TJZ54263.1"/>
    </source>
</evidence>